<evidence type="ECO:0000256" key="1">
    <source>
        <dbReference type="SAM" id="SignalP"/>
    </source>
</evidence>
<protein>
    <submittedName>
        <fullName evidence="2">Uncharacterized protein</fullName>
    </submittedName>
</protein>
<keyword evidence="3" id="KW-1185">Reference proteome</keyword>
<sequence length="191" mass="20947">MQLLSKTFLFALVGYAAAVPAPATPSKAGRITYGNIPAPPGLDISKHKTPPPEFNITTYHAQVKKGHAKKPGNELEKRDPSIARLFLFDNWNYGGEVVELDVVPNSYPFLIQWYTDLDDRVSSFVLSSDSYPEKACTLAKDYYWDGNGNVQCSGTTITVWSGYGSPSSDAIPALVGDLNDALSCVWCWADY</sequence>
<accession>A0AAV9XMC8</accession>
<feature type="signal peptide" evidence="1">
    <location>
        <begin position="1"/>
        <end position="18"/>
    </location>
</feature>
<feature type="chain" id="PRO_5043979138" evidence="1">
    <location>
        <begin position="19"/>
        <end position="191"/>
    </location>
</feature>
<name>A0AAV9XMC8_9PEZI</name>
<gene>
    <name evidence="2" type="ORF">TWF694_006327</name>
</gene>
<comment type="caution">
    <text evidence="2">The sequence shown here is derived from an EMBL/GenBank/DDBJ whole genome shotgun (WGS) entry which is preliminary data.</text>
</comment>
<dbReference type="Proteomes" id="UP001365542">
    <property type="component" value="Unassembled WGS sequence"/>
</dbReference>
<evidence type="ECO:0000313" key="3">
    <source>
        <dbReference type="Proteomes" id="UP001365542"/>
    </source>
</evidence>
<reference evidence="2 3" key="1">
    <citation type="submission" date="2019-10" db="EMBL/GenBank/DDBJ databases">
        <authorList>
            <person name="Palmer J.M."/>
        </authorList>
    </citation>
    <scope>NUCLEOTIDE SEQUENCE [LARGE SCALE GENOMIC DNA]</scope>
    <source>
        <strain evidence="2 3">TWF694</strain>
    </source>
</reference>
<dbReference type="EMBL" id="JAVHJO010000002">
    <property type="protein sequence ID" value="KAK6542369.1"/>
    <property type="molecule type" value="Genomic_DNA"/>
</dbReference>
<keyword evidence="1" id="KW-0732">Signal</keyword>
<dbReference type="AlphaFoldDB" id="A0AAV9XMC8"/>
<proteinExistence type="predicted"/>
<evidence type="ECO:0000313" key="2">
    <source>
        <dbReference type="EMBL" id="KAK6542369.1"/>
    </source>
</evidence>
<organism evidence="2 3">
    <name type="scientific">Orbilia ellipsospora</name>
    <dbReference type="NCBI Taxonomy" id="2528407"/>
    <lineage>
        <taxon>Eukaryota</taxon>
        <taxon>Fungi</taxon>
        <taxon>Dikarya</taxon>
        <taxon>Ascomycota</taxon>
        <taxon>Pezizomycotina</taxon>
        <taxon>Orbiliomycetes</taxon>
        <taxon>Orbiliales</taxon>
        <taxon>Orbiliaceae</taxon>
        <taxon>Orbilia</taxon>
    </lineage>
</organism>